<accession>A0A024TM72</accession>
<proteinExistence type="predicted"/>
<dbReference type="AlphaFoldDB" id="A0A024TM72"/>
<protein>
    <submittedName>
        <fullName evidence="1">Uncharacterized protein</fullName>
    </submittedName>
</protein>
<sequence>MTANVPMQDFDPVQCNTHVGRTSGSRVIAIYIPFGCGCPYNFEHSAPWPKVLHGQQYSSRFVVDNRVGRLFGCKELKIRVSTATTRQSPIPHSFSVRLAVNQWHYLA</sequence>
<dbReference type="VEuPathDB" id="FungiDB:H310_12030"/>
<dbReference type="RefSeq" id="XP_008877159.1">
    <property type="nucleotide sequence ID" value="XM_008878937.1"/>
</dbReference>
<dbReference type="EMBL" id="KI913986">
    <property type="protein sequence ID" value="ETV94397.1"/>
    <property type="molecule type" value="Genomic_DNA"/>
</dbReference>
<name>A0A024TM72_9STRA</name>
<dbReference type="GeneID" id="20089080"/>
<reference evidence="1" key="1">
    <citation type="submission" date="2013-12" db="EMBL/GenBank/DDBJ databases">
        <title>The Genome Sequence of Aphanomyces invadans NJM9701.</title>
        <authorList>
            <consortium name="The Broad Institute Genomics Platform"/>
            <person name="Russ C."/>
            <person name="Tyler B."/>
            <person name="van West P."/>
            <person name="Dieguez-Uribeondo J."/>
            <person name="Young S.K."/>
            <person name="Zeng Q."/>
            <person name="Gargeya S."/>
            <person name="Fitzgerald M."/>
            <person name="Abouelleil A."/>
            <person name="Alvarado L."/>
            <person name="Chapman S.B."/>
            <person name="Gainer-Dewar J."/>
            <person name="Goldberg J."/>
            <person name="Griggs A."/>
            <person name="Gujja S."/>
            <person name="Hansen M."/>
            <person name="Howarth C."/>
            <person name="Imamovic A."/>
            <person name="Ireland A."/>
            <person name="Larimer J."/>
            <person name="McCowan C."/>
            <person name="Murphy C."/>
            <person name="Pearson M."/>
            <person name="Poon T.W."/>
            <person name="Priest M."/>
            <person name="Roberts A."/>
            <person name="Saif S."/>
            <person name="Shea T."/>
            <person name="Sykes S."/>
            <person name="Wortman J."/>
            <person name="Nusbaum C."/>
            <person name="Birren B."/>
        </authorList>
    </citation>
    <scope>NUCLEOTIDE SEQUENCE [LARGE SCALE GENOMIC DNA]</scope>
    <source>
        <strain evidence="1">NJM9701</strain>
    </source>
</reference>
<gene>
    <name evidence="1" type="ORF">H310_12030</name>
</gene>
<evidence type="ECO:0000313" key="1">
    <source>
        <dbReference type="EMBL" id="ETV94397.1"/>
    </source>
</evidence>
<organism evidence="1">
    <name type="scientific">Aphanomyces invadans</name>
    <dbReference type="NCBI Taxonomy" id="157072"/>
    <lineage>
        <taxon>Eukaryota</taxon>
        <taxon>Sar</taxon>
        <taxon>Stramenopiles</taxon>
        <taxon>Oomycota</taxon>
        <taxon>Saprolegniomycetes</taxon>
        <taxon>Saprolegniales</taxon>
        <taxon>Verrucalvaceae</taxon>
        <taxon>Aphanomyces</taxon>
    </lineage>
</organism>